<comment type="caution">
    <text evidence="1">The sequence shown here is derived from an EMBL/GenBank/DDBJ whole genome shotgun (WGS) entry which is preliminary data.</text>
</comment>
<keyword evidence="2" id="KW-1185">Reference proteome</keyword>
<dbReference type="Proteomes" id="UP000589520">
    <property type="component" value="Unassembled WGS sequence"/>
</dbReference>
<protein>
    <submittedName>
        <fullName evidence="1">Uncharacterized protein</fullName>
    </submittedName>
</protein>
<evidence type="ECO:0000313" key="2">
    <source>
        <dbReference type="Proteomes" id="UP000589520"/>
    </source>
</evidence>
<accession>A0A7Y9PJ33</accession>
<sequence length="199" mass="21986">MAERLGLSLDVVEFRPTQIREIAAIRSRLPVGKIYFEVPSGTDPAEYVAAIADAGGYAKIRTGGVTQHAIPSVHEVAHFLSYCVTRHVPFKATAGLHHALRGIHPLTYAPDSERALMYGFINVILATSMLSLGGDIGVASALLEDSLPTSFSFDGECARWRDQRFAMYELVHVRENIMMGFGSCSFTEPLDEMKQLRWL</sequence>
<evidence type="ECO:0000313" key="1">
    <source>
        <dbReference type="EMBL" id="NYF80061.1"/>
    </source>
</evidence>
<dbReference type="RefSeq" id="WP_179491164.1">
    <property type="nucleotide sequence ID" value="NZ_JACCCW010000002.1"/>
</dbReference>
<proteinExistence type="predicted"/>
<gene>
    <name evidence="1" type="ORF">HDF17_002381</name>
</gene>
<dbReference type="EMBL" id="JACCCW010000002">
    <property type="protein sequence ID" value="NYF80061.1"/>
    <property type="molecule type" value="Genomic_DNA"/>
</dbReference>
<reference evidence="1 2" key="1">
    <citation type="submission" date="2020-07" db="EMBL/GenBank/DDBJ databases">
        <title>Genomic Encyclopedia of Type Strains, Phase IV (KMG-V): Genome sequencing to study the core and pangenomes of soil and plant-associated prokaryotes.</title>
        <authorList>
            <person name="Whitman W."/>
        </authorList>
    </citation>
    <scope>NUCLEOTIDE SEQUENCE [LARGE SCALE GENOMIC DNA]</scope>
    <source>
        <strain evidence="1 2">X4EP2</strain>
    </source>
</reference>
<organism evidence="1 2">
    <name type="scientific">Granulicella arctica</name>
    <dbReference type="NCBI Taxonomy" id="940613"/>
    <lineage>
        <taxon>Bacteria</taxon>
        <taxon>Pseudomonadati</taxon>
        <taxon>Acidobacteriota</taxon>
        <taxon>Terriglobia</taxon>
        <taxon>Terriglobales</taxon>
        <taxon>Acidobacteriaceae</taxon>
        <taxon>Granulicella</taxon>
    </lineage>
</organism>
<dbReference type="AlphaFoldDB" id="A0A7Y9PJ33"/>
<name>A0A7Y9PJ33_9BACT</name>